<feature type="domain" description="RRM" evidence="4">
    <location>
        <begin position="13"/>
        <end position="74"/>
    </location>
</feature>
<sequence length="74" mass="8063">MQTIPVDNDLNNTTVYVGNLDPNLTEEEPRQVFLQFGEIVYVKIPASKDCGFVQFAAGSSAEEAIERMQGAVVG</sequence>
<keyword evidence="2 3" id="KW-0694">RNA-binding</keyword>
<proteinExistence type="predicted"/>
<accession>A0A1J6KDI3</accession>
<gene>
    <name evidence="5" type="primary">RBP47_3</name>
    <name evidence="5" type="ORF">A4A49_26720</name>
</gene>
<dbReference type="SUPFAM" id="SSF54928">
    <property type="entry name" value="RNA-binding domain, RBD"/>
    <property type="match status" value="1"/>
</dbReference>
<dbReference type="InterPro" id="IPR035979">
    <property type="entry name" value="RBD_domain_sf"/>
</dbReference>
<keyword evidence="1" id="KW-0677">Repeat</keyword>
<dbReference type="GO" id="GO:0003723">
    <property type="term" value="F:RNA binding"/>
    <property type="evidence" value="ECO:0007669"/>
    <property type="project" value="UniProtKB-UniRule"/>
</dbReference>
<dbReference type="SMART" id="SM00360">
    <property type="entry name" value="RRM"/>
    <property type="match status" value="1"/>
</dbReference>
<evidence type="ECO:0000256" key="1">
    <source>
        <dbReference type="ARBA" id="ARBA00022737"/>
    </source>
</evidence>
<dbReference type="PANTHER" id="PTHR24012">
    <property type="entry name" value="RNA BINDING PROTEIN"/>
    <property type="match status" value="1"/>
</dbReference>
<dbReference type="EMBL" id="MJEQ01002672">
    <property type="protein sequence ID" value="OIT26772.1"/>
    <property type="molecule type" value="Genomic_DNA"/>
</dbReference>
<dbReference type="Gramene" id="OIT26772">
    <property type="protein sequence ID" value="OIT26772"/>
    <property type="gene ID" value="A4A49_26720"/>
</dbReference>
<dbReference type="PROSITE" id="PS50102">
    <property type="entry name" value="RRM"/>
    <property type="match status" value="1"/>
</dbReference>
<dbReference type="InterPro" id="IPR012677">
    <property type="entry name" value="Nucleotide-bd_a/b_plait_sf"/>
</dbReference>
<name>A0A1J6KDI3_NICAT</name>
<evidence type="ECO:0000256" key="3">
    <source>
        <dbReference type="PROSITE-ProRule" id="PRU00176"/>
    </source>
</evidence>
<dbReference type="Pfam" id="PF00076">
    <property type="entry name" value="RRM_1"/>
    <property type="match status" value="1"/>
</dbReference>
<dbReference type="STRING" id="49451.A0A1J6KDI3"/>
<evidence type="ECO:0000259" key="4">
    <source>
        <dbReference type="PROSITE" id="PS50102"/>
    </source>
</evidence>
<dbReference type="Proteomes" id="UP000187609">
    <property type="component" value="Unassembled WGS sequence"/>
</dbReference>
<organism evidence="5 6">
    <name type="scientific">Nicotiana attenuata</name>
    <name type="common">Coyote tobacco</name>
    <dbReference type="NCBI Taxonomy" id="49451"/>
    <lineage>
        <taxon>Eukaryota</taxon>
        <taxon>Viridiplantae</taxon>
        <taxon>Streptophyta</taxon>
        <taxon>Embryophyta</taxon>
        <taxon>Tracheophyta</taxon>
        <taxon>Spermatophyta</taxon>
        <taxon>Magnoliopsida</taxon>
        <taxon>eudicotyledons</taxon>
        <taxon>Gunneridae</taxon>
        <taxon>Pentapetalae</taxon>
        <taxon>asterids</taxon>
        <taxon>lamiids</taxon>
        <taxon>Solanales</taxon>
        <taxon>Solanaceae</taxon>
        <taxon>Nicotianoideae</taxon>
        <taxon>Nicotianeae</taxon>
        <taxon>Nicotiana</taxon>
    </lineage>
</organism>
<evidence type="ECO:0000256" key="2">
    <source>
        <dbReference type="ARBA" id="ARBA00022884"/>
    </source>
</evidence>
<evidence type="ECO:0000313" key="6">
    <source>
        <dbReference type="Proteomes" id="UP000187609"/>
    </source>
</evidence>
<keyword evidence="6" id="KW-1185">Reference proteome</keyword>
<evidence type="ECO:0000313" key="5">
    <source>
        <dbReference type="EMBL" id="OIT26772.1"/>
    </source>
</evidence>
<comment type="caution">
    <text evidence="5">The sequence shown here is derived from an EMBL/GenBank/DDBJ whole genome shotgun (WGS) entry which is preliminary data.</text>
</comment>
<dbReference type="Gene3D" id="3.30.70.330">
    <property type="match status" value="1"/>
</dbReference>
<dbReference type="InterPro" id="IPR000504">
    <property type="entry name" value="RRM_dom"/>
</dbReference>
<reference evidence="5" key="1">
    <citation type="submission" date="2016-11" db="EMBL/GenBank/DDBJ databases">
        <title>The genome of Nicotiana attenuata.</title>
        <authorList>
            <person name="Xu S."/>
            <person name="Brockmoeller T."/>
            <person name="Gaquerel E."/>
            <person name="Navarro A."/>
            <person name="Kuhl H."/>
            <person name="Gase K."/>
            <person name="Ling Z."/>
            <person name="Zhou W."/>
            <person name="Kreitzer C."/>
            <person name="Stanke M."/>
            <person name="Tang H."/>
            <person name="Lyons E."/>
            <person name="Pandey P."/>
            <person name="Pandey S.P."/>
            <person name="Timmermann B."/>
            <person name="Baldwin I.T."/>
        </authorList>
    </citation>
    <scope>NUCLEOTIDE SEQUENCE [LARGE SCALE GENOMIC DNA]</scope>
    <source>
        <strain evidence="5">UT</strain>
    </source>
</reference>
<protein>
    <submittedName>
        <fullName evidence="5">Polyadenylate-binding protein rbp47</fullName>
    </submittedName>
</protein>
<dbReference type="AlphaFoldDB" id="A0A1J6KDI3"/>
<dbReference type="SMR" id="A0A1J6KDI3"/>